<dbReference type="InterPro" id="IPR003787">
    <property type="entry name" value="Sulphur_relay_DsrE/F-like"/>
</dbReference>
<dbReference type="Proteomes" id="UP001596099">
    <property type="component" value="Unassembled WGS sequence"/>
</dbReference>
<protein>
    <submittedName>
        <fullName evidence="1">DsrE family protein</fullName>
    </submittedName>
</protein>
<sequence>MQTVVHVSSPDPGDQQHAMVNTLNLLEDASVSAPDDDVVLLANGSGVRMFVQATASNRRLVEELVDRGTTLFACRNALRGMGATDEDLLPGVEGVPSGTGTLAHLQSEGYGYIKAP</sequence>
<dbReference type="RefSeq" id="WP_247415471.1">
    <property type="nucleotide sequence ID" value="NZ_JALLGW010000001.1"/>
</dbReference>
<organism evidence="1 2">
    <name type="scientific">Halomarina salina</name>
    <dbReference type="NCBI Taxonomy" id="1872699"/>
    <lineage>
        <taxon>Archaea</taxon>
        <taxon>Methanobacteriati</taxon>
        <taxon>Methanobacteriota</taxon>
        <taxon>Stenosarchaea group</taxon>
        <taxon>Halobacteria</taxon>
        <taxon>Halobacteriales</taxon>
        <taxon>Natronomonadaceae</taxon>
        <taxon>Halomarina</taxon>
    </lineage>
</organism>
<dbReference type="PANTHER" id="PTHR37691">
    <property type="entry name" value="BLR3518 PROTEIN"/>
    <property type="match status" value="1"/>
</dbReference>
<dbReference type="Pfam" id="PF02635">
    <property type="entry name" value="DsrE"/>
    <property type="match status" value="1"/>
</dbReference>
<gene>
    <name evidence="1" type="ORF">ACFPYI_13310</name>
</gene>
<reference evidence="1 2" key="1">
    <citation type="journal article" date="2019" name="Int. J. Syst. Evol. Microbiol.">
        <title>The Global Catalogue of Microorganisms (GCM) 10K type strain sequencing project: providing services to taxonomists for standard genome sequencing and annotation.</title>
        <authorList>
            <consortium name="The Broad Institute Genomics Platform"/>
            <consortium name="The Broad Institute Genome Sequencing Center for Infectious Disease"/>
            <person name="Wu L."/>
            <person name="Ma J."/>
        </authorList>
    </citation>
    <scope>NUCLEOTIDE SEQUENCE [LARGE SCALE GENOMIC DNA]</scope>
    <source>
        <strain evidence="1 2">CGMCC 1.12543</strain>
    </source>
</reference>
<evidence type="ECO:0000313" key="2">
    <source>
        <dbReference type="Proteomes" id="UP001596099"/>
    </source>
</evidence>
<dbReference type="PANTHER" id="PTHR37691:SF1">
    <property type="entry name" value="BLR3518 PROTEIN"/>
    <property type="match status" value="1"/>
</dbReference>
<accession>A0ABD5RPQ6</accession>
<dbReference type="EMBL" id="JBHSQH010000001">
    <property type="protein sequence ID" value="MFC5972313.1"/>
    <property type="molecule type" value="Genomic_DNA"/>
</dbReference>
<keyword evidence="2" id="KW-1185">Reference proteome</keyword>
<comment type="caution">
    <text evidence="1">The sequence shown here is derived from an EMBL/GenBank/DDBJ whole genome shotgun (WGS) entry which is preliminary data.</text>
</comment>
<dbReference type="InterPro" id="IPR027396">
    <property type="entry name" value="DsrEFH-like"/>
</dbReference>
<name>A0ABD5RPQ6_9EURY</name>
<dbReference type="SUPFAM" id="SSF75169">
    <property type="entry name" value="DsrEFH-like"/>
    <property type="match status" value="1"/>
</dbReference>
<dbReference type="Gene3D" id="3.40.1260.10">
    <property type="entry name" value="DsrEFH-like"/>
    <property type="match status" value="1"/>
</dbReference>
<proteinExistence type="predicted"/>
<dbReference type="AlphaFoldDB" id="A0ABD5RPQ6"/>
<evidence type="ECO:0000313" key="1">
    <source>
        <dbReference type="EMBL" id="MFC5972313.1"/>
    </source>
</evidence>